<dbReference type="Gene3D" id="1.10.530.40">
    <property type="match status" value="1"/>
</dbReference>
<evidence type="ECO:0000256" key="4">
    <source>
        <dbReference type="ARBA" id="ARBA00023180"/>
    </source>
</evidence>
<evidence type="ECO:0000313" key="6">
    <source>
        <dbReference type="Proteomes" id="UP000694865"/>
    </source>
</evidence>
<dbReference type="PROSITE" id="PS51233">
    <property type="entry name" value="VWFD"/>
    <property type="match status" value="1"/>
</dbReference>
<evidence type="ECO:0000256" key="3">
    <source>
        <dbReference type="ARBA" id="ARBA00023157"/>
    </source>
</evidence>
<keyword evidence="1" id="KW-0929">Antimicrobial</keyword>
<name>A0ABM0M832_SACKO</name>
<dbReference type="Pfam" id="PF00094">
    <property type="entry name" value="VWD"/>
    <property type="match status" value="1"/>
</dbReference>
<reference evidence="7" key="1">
    <citation type="submission" date="2025-08" db="UniProtKB">
        <authorList>
            <consortium name="RefSeq"/>
        </authorList>
    </citation>
    <scope>IDENTIFICATION</scope>
    <source>
        <tissue evidence="7">Testes</tissue>
    </source>
</reference>
<keyword evidence="3" id="KW-1015">Disulfide bond</keyword>
<protein>
    <submittedName>
        <fullName evidence="7">Kielin/chordin-like protein-like</fullName>
    </submittedName>
</protein>
<evidence type="ECO:0000256" key="2">
    <source>
        <dbReference type="ARBA" id="ARBA00022638"/>
    </source>
</evidence>
<dbReference type="SMART" id="SM00216">
    <property type="entry name" value="VWD"/>
    <property type="match status" value="1"/>
</dbReference>
<organism evidence="6 7">
    <name type="scientific">Saccoglossus kowalevskii</name>
    <name type="common">Acorn worm</name>
    <dbReference type="NCBI Taxonomy" id="10224"/>
    <lineage>
        <taxon>Eukaryota</taxon>
        <taxon>Metazoa</taxon>
        <taxon>Hemichordata</taxon>
        <taxon>Enteropneusta</taxon>
        <taxon>Harrimaniidae</taxon>
        <taxon>Saccoglossus</taxon>
    </lineage>
</organism>
<feature type="domain" description="VWFD" evidence="5">
    <location>
        <begin position="65"/>
        <end position="245"/>
    </location>
</feature>
<keyword evidence="2" id="KW-0081">Bacteriolytic enzyme</keyword>
<accession>A0ABM0M832</accession>
<evidence type="ECO:0000256" key="1">
    <source>
        <dbReference type="ARBA" id="ARBA00022529"/>
    </source>
</evidence>
<proteinExistence type="predicted"/>
<dbReference type="InterPro" id="IPR050780">
    <property type="entry name" value="Mucin_vWF_Thrombospondin_sf"/>
</dbReference>
<evidence type="ECO:0000259" key="5">
    <source>
        <dbReference type="PROSITE" id="PS51233"/>
    </source>
</evidence>
<dbReference type="RefSeq" id="XP_006816173.1">
    <property type="nucleotide sequence ID" value="XM_006816110.1"/>
</dbReference>
<sequence>MFEALTMAQRTAIVSVFYEYGLNGAPVFWREAVEQNWNDVIAELEKMGDTTEAALLENDTGDLFVEGQSCADPHLRTFDGMKYSYQGFCSYVLTQSVDNADFPAFQVSANFSGVRNPEKPITRMVDISLLVEGVLVVKLYQDNTFEISGKRFAKTSRVIGDGNGDVYTDEMNVYVQVTKPKLLLTWCGRFHRLSIRLEDSRMLGNVAGLLGDANGVIENELRKPDGTTTTDIVEFGDSWEIPGSC</sequence>
<dbReference type="InterPro" id="IPR023347">
    <property type="entry name" value="Lysozyme_dom_sf"/>
</dbReference>
<dbReference type="Proteomes" id="UP000694865">
    <property type="component" value="Unplaced"/>
</dbReference>
<gene>
    <name evidence="7" type="primary">LOC102802099</name>
</gene>
<dbReference type="InterPro" id="IPR001846">
    <property type="entry name" value="VWF_type-D"/>
</dbReference>
<keyword evidence="6" id="KW-1185">Reference proteome</keyword>
<dbReference type="GeneID" id="102802099"/>
<keyword evidence="4" id="KW-0325">Glycoprotein</keyword>
<evidence type="ECO:0000313" key="7">
    <source>
        <dbReference type="RefSeq" id="XP_006816173.1"/>
    </source>
</evidence>
<dbReference type="PANTHER" id="PTHR11339">
    <property type="entry name" value="EXTRACELLULAR MATRIX GLYCOPROTEIN RELATED"/>
    <property type="match status" value="1"/>
</dbReference>